<dbReference type="Pfam" id="PF14292">
    <property type="entry name" value="SusE"/>
    <property type="match status" value="1"/>
</dbReference>
<organism evidence="2 3">
    <name type="scientific">Flavihumibacter fluminis</name>
    <dbReference type="NCBI Taxonomy" id="2909236"/>
    <lineage>
        <taxon>Bacteria</taxon>
        <taxon>Pseudomonadati</taxon>
        <taxon>Bacteroidota</taxon>
        <taxon>Chitinophagia</taxon>
        <taxon>Chitinophagales</taxon>
        <taxon>Chitinophagaceae</taxon>
        <taxon>Flavihumibacter</taxon>
    </lineage>
</organism>
<dbReference type="InterPro" id="IPR025970">
    <property type="entry name" value="SusE"/>
</dbReference>
<reference evidence="2 3" key="1">
    <citation type="submission" date="2022-01" db="EMBL/GenBank/DDBJ databases">
        <title>Flavihumibacter sp. nov., isolated from sediment of a river.</title>
        <authorList>
            <person name="Liu H."/>
        </authorList>
    </citation>
    <scope>NUCLEOTIDE SEQUENCE [LARGE SCALE GENOMIC DNA]</scope>
    <source>
        <strain evidence="2 3">RY-1</strain>
    </source>
</reference>
<proteinExistence type="predicted"/>
<name>A0ABS9BKC3_9BACT</name>
<evidence type="ECO:0000259" key="1">
    <source>
        <dbReference type="Pfam" id="PF14292"/>
    </source>
</evidence>
<keyword evidence="3" id="KW-1185">Reference proteome</keyword>
<evidence type="ECO:0000313" key="3">
    <source>
        <dbReference type="Proteomes" id="UP001200145"/>
    </source>
</evidence>
<gene>
    <name evidence="2" type="ORF">L0U88_14240</name>
</gene>
<dbReference type="Proteomes" id="UP001200145">
    <property type="component" value="Unassembled WGS sequence"/>
</dbReference>
<dbReference type="EMBL" id="JAKEVY010000003">
    <property type="protein sequence ID" value="MCF1715795.1"/>
    <property type="molecule type" value="Genomic_DNA"/>
</dbReference>
<comment type="caution">
    <text evidence="2">The sequence shown here is derived from an EMBL/GenBank/DDBJ whole genome shotgun (WGS) entry which is preliminary data.</text>
</comment>
<evidence type="ECO:0000313" key="2">
    <source>
        <dbReference type="EMBL" id="MCF1715795.1"/>
    </source>
</evidence>
<feature type="domain" description="SusE outer membrane protein" evidence="1">
    <location>
        <begin position="22"/>
        <end position="135"/>
    </location>
</feature>
<protein>
    <submittedName>
        <fullName evidence="2">SusE domain-containing protein</fullName>
    </submittedName>
</protein>
<sequence>MKRLSIFLLLGVLLTSLWSCEKEENRVYFEGGTPPALTVNNASPGLRFEDSDKEAIRFNWTNPDFKFNTGISSQDVNYILEMDTAGANFSRPTKASVSVNRELSRSFTVSQFNDVLQNTMLLAAGKEHNLEVRVRASIGNTATAVFSNSISIKATPYALPPKIAPPTTGALYIVGSATPGGWNNPVPVPSQQFTRVSETLYEITLDMVGGGAYLLIPTNGQWAKYNVNDDTIPGIAEGGDFFREGSKDIPGPAAAGTYKITVDFQRGKFTVVKQ</sequence>
<accession>A0ABS9BKC3</accession>
<dbReference type="Gene3D" id="2.60.40.3620">
    <property type="match status" value="1"/>
</dbReference>
<dbReference type="RefSeq" id="WP_234866743.1">
    <property type="nucleotide sequence ID" value="NZ_JAKEVY010000003.1"/>
</dbReference>